<reference evidence="4 5" key="1">
    <citation type="submission" date="2019-05" db="EMBL/GenBank/DDBJ databases">
        <title>The compact genome of Giardia muris reveals important steps in the evolution of intestinal protozoan parasites.</title>
        <authorList>
            <person name="Xu F."/>
            <person name="Jimenez-Gonzalez A."/>
            <person name="Einarsson E."/>
            <person name="Astvaldsson A."/>
            <person name="Peirasmaki D."/>
            <person name="Eckmann L."/>
            <person name="Andersson J.O."/>
            <person name="Svard S.G."/>
            <person name="Jerlstrom-Hultqvist J."/>
        </authorList>
    </citation>
    <scope>NUCLEOTIDE SEQUENCE [LARGE SCALE GENOMIC DNA]</scope>
    <source>
        <strain evidence="4 5">Roberts-Thomson</strain>
    </source>
</reference>
<dbReference type="SUPFAM" id="SSF117281">
    <property type="entry name" value="Kelch motif"/>
    <property type="match status" value="1"/>
</dbReference>
<dbReference type="Pfam" id="PF24681">
    <property type="entry name" value="Kelch_KLHDC2_KLHL20_DRC7"/>
    <property type="match status" value="1"/>
</dbReference>
<dbReference type="Gene3D" id="2.120.10.80">
    <property type="entry name" value="Kelch-type beta propeller"/>
    <property type="match status" value="1"/>
</dbReference>
<dbReference type="PANTHER" id="PTHR46093">
    <property type="entry name" value="ACYL-COA-BINDING DOMAIN-CONTAINING PROTEIN 5"/>
    <property type="match status" value="1"/>
</dbReference>
<name>A0A4Z1SRM9_GIAMU</name>
<dbReference type="Proteomes" id="UP000315496">
    <property type="component" value="Chromosome 3"/>
</dbReference>
<dbReference type="AlphaFoldDB" id="A0A4Z1SRM9"/>
<dbReference type="PANTHER" id="PTHR46093:SF18">
    <property type="entry name" value="FIBRONECTIN TYPE-III DOMAIN-CONTAINING PROTEIN"/>
    <property type="match status" value="1"/>
</dbReference>
<evidence type="ECO:0000256" key="2">
    <source>
        <dbReference type="ARBA" id="ARBA00022737"/>
    </source>
</evidence>
<organism evidence="4 5">
    <name type="scientific">Giardia muris</name>
    <dbReference type="NCBI Taxonomy" id="5742"/>
    <lineage>
        <taxon>Eukaryota</taxon>
        <taxon>Metamonada</taxon>
        <taxon>Diplomonadida</taxon>
        <taxon>Hexamitidae</taxon>
        <taxon>Giardiinae</taxon>
        <taxon>Giardia</taxon>
    </lineage>
</organism>
<dbReference type="VEuPathDB" id="GiardiaDB:GMRT_23229"/>
<keyword evidence="1" id="KW-0880">Kelch repeat</keyword>
<evidence type="ECO:0000313" key="4">
    <source>
        <dbReference type="EMBL" id="TNJ27635.1"/>
    </source>
</evidence>
<comment type="caution">
    <text evidence="4">The sequence shown here is derived from an EMBL/GenBank/DDBJ whole genome shotgun (WGS) entry which is preliminary data.</text>
</comment>
<feature type="transmembrane region" description="Helical" evidence="3">
    <location>
        <begin position="279"/>
        <end position="297"/>
    </location>
</feature>
<keyword evidence="3" id="KW-0472">Membrane</keyword>
<dbReference type="EMBL" id="VDLU01000003">
    <property type="protein sequence ID" value="TNJ27635.1"/>
    <property type="molecule type" value="Genomic_DNA"/>
</dbReference>
<gene>
    <name evidence="4" type="ORF">GMRT_23229</name>
</gene>
<keyword evidence="3" id="KW-0812">Transmembrane</keyword>
<dbReference type="InterPro" id="IPR015915">
    <property type="entry name" value="Kelch-typ_b-propeller"/>
</dbReference>
<proteinExistence type="predicted"/>
<keyword evidence="3" id="KW-1133">Transmembrane helix</keyword>
<dbReference type="OrthoDB" id="45365at2759"/>
<protein>
    <submittedName>
        <fullName evidence="4">Kelch motif-containing protein</fullName>
    </submittedName>
</protein>
<evidence type="ECO:0000313" key="5">
    <source>
        <dbReference type="Proteomes" id="UP000315496"/>
    </source>
</evidence>
<accession>A0A4Z1SRM9</accession>
<sequence>MSVPLVGIVSAPRGPADPCSHTALHPYGTGACCFGGGKRGSSILAFYDAMGERCSLHPLPCTPRTLNGTCVIGHRLYSFGGCASMQHPRAEMLRGTHITLISLPDRTHADVLLSGVGIPSLNGPTLLPTDPTTILIIGGVDGLGNPSHYCYKVDLTTYGVSIFCEVPYSATGASYVLLDKRIYLLGGKRHERACGLLHILDLETRSWQSQKLPPRMPARYSHSACVYEGSLLIYGGRTEDHLLSDCWLYRPLSDEWLELVLDEPLAQYSAPIAVVGERVLVAGGIGAFGLYGVIFTLRPSYAKTRRLVKQISLL</sequence>
<evidence type="ECO:0000256" key="1">
    <source>
        <dbReference type="ARBA" id="ARBA00022441"/>
    </source>
</evidence>
<keyword evidence="5" id="KW-1185">Reference proteome</keyword>
<keyword evidence="2" id="KW-0677">Repeat</keyword>
<evidence type="ECO:0000256" key="3">
    <source>
        <dbReference type="SAM" id="Phobius"/>
    </source>
</evidence>